<dbReference type="AlphaFoldDB" id="A0AAW2F3D7"/>
<feature type="compositionally biased region" description="Basic and acidic residues" evidence="1">
    <location>
        <begin position="1"/>
        <end position="11"/>
    </location>
</feature>
<keyword evidence="4" id="KW-1185">Reference proteome</keyword>
<feature type="region of interest" description="Disordered" evidence="1">
    <location>
        <begin position="1"/>
        <end position="34"/>
    </location>
</feature>
<evidence type="ECO:0000313" key="2">
    <source>
        <dbReference type="EMBL" id="KAL0109745.1"/>
    </source>
</evidence>
<evidence type="ECO:0000256" key="1">
    <source>
        <dbReference type="SAM" id="MobiDB-lite"/>
    </source>
</evidence>
<comment type="caution">
    <text evidence="2">The sequence shown here is derived from an EMBL/GenBank/DDBJ whole genome shotgun (WGS) entry which is preliminary data.</text>
</comment>
<accession>A0AAW2F3D7</accession>
<feature type="region of interest" description="Disordered" evidence="1">
    <location>
        <begin position="79"/>
        <end position="111"/>
    </location>
</feature>
<organism evidence="2 4">
    <name type="scientific">Cardiocondyla obscurior</name>
    <dbReference type="NCBI Taxonomy" id="286306"/>
    <lineage>
        <taxon>Eukaryota</taxon>
        <taxon>Metazoa</taxon>
        <taxon>Ecdysozoa</taxon>
        <taxon>Arthropoda</taxon>
        <taxon>Hexapoda</taxon>
        <taxon>Insecta</taxon>
        <taxon>Pterygota</taxon>
        <taxon>Neoptera</taxon>
        <taxon>Endopterygota</taxon>
        <taxon>Hymenoptera</taxon>
        <taxon>Apocrita</taxon>
        <taxon>Aculeata</taxon>
        <taxon>Formicoidea</taxon>
        <taxon>Formicidae</taxon>
        <taxon>Myrmicinae</taxon>
        <taxon>Cardiocondyla</taxon>
    </lineage>
</organism>
<evidence type="ECO:0000313" key="4">
    <source>
        <dbReference type="Proteomes" id="UP001430953"/>
    </source>
</evidence>
<sequence length="111" mass="12067">MITGDERRKDGGASWRTTSGLEKVGRENGKTGDHELSQLRVARAFVIRMLGGSRLFLLQVTGKSAGGVYGSEETRRCGEASAGGHETKDGRFDRQRGGELQRTVISNEPCK</sequence>
<reference evidence="2 4" key="1">
    <citation type="submission" date="2023-03" db="EMBL/GenBank/DDBJ databases">
        <title>High recombination rates correlate with genetic variation in Cardiocondyla obscurior ants.</title>
        <authorList>
            <person name="Errbii M."/>
        </authorList>
    </citation>
    <scope>NUCLEOTIDE SEQUENCE [LARGE SCALE GENOMIC DNA]</scope>
    <source>
        <strain evidence="2">Alpha-2009</strain>
        <tissue evidence="2">Whole body</tissue>
    </source>
</reference>
<feature type="compositionally biased region" description="Basic and acidic residues" evidence="1">
    <location>
        <begin position="85"/>
        <end position="99"/>
    </location>
</feature>
<feature type="compositionally biased region" description="Basic and acidic residues" evidence="1">
    <location>
        <begin position="23"/>
        <end position="34"/>
    </location>
</feature>
<dbReference type="EMBL" id="JADYXP020000015">
    <property type="protein sequence ID" value="KAL0109745.1"/>
    <property type="molecule type" value="Genomic_DNA"/>
</dbReference>
<evidence type="ECO:0000313" key="3">
    <source>
        <dbReference type="EMBL" id="KAL0116440.1"/>
    </source>
</evidence>
<name>A0AAW2F3D7_9HYME</name>
<gene>
    <name evidence="3" type="ORF">PUN28_009825</name>
    <name evidence="2" type="ORF">PUN28_014643</name>
</gene>
<dbReference type="EMBL" id="JADYXP020000009">
    <property type="protein sequence ID" value="KAL0116440.1"/>
    <property type="molecule type" value="Genomic_DNA"/>
</dbReference>
<protein>
    <submittedName>
        <fullName evidence="2">Uncharacterized protein</fullName>
    </submittedName>
</protein>
<dbReference type="Proteomes" id="UP001430953">
    <property type="component" value="Unassembled WGS sequence"/>
</dbReference>
<proteinExistence type="predicted"/>